<proteinExistence type="predicted"/>
<dbReference type="RefSeq" id="WP_213540682.1">
    <property type="nucleotide sequence ID" value="NZ_AP023418.1"/>
</dbReference>
<feature type="transmembrane region" description="Helical" evidence="2">
    <location>
        <begin position="7"/>
        <end position="26"/>
    </location>
</feature>
<evidence type="ECO:0000256" key="1">
    <source>
        <dbReference type="SAM" id="MobiDB-lite"/>
    </source>
</evidence>
<accession>A0A810Q8R5</accession>
<sequence length="86" mass="9279">MKTKYPLDWHIVIVTVVVGVLGTVIFGWYFRILSAGAIVAIAYVGGRILWYLKRLEARQEPKDTVADAPADTAAADTTPEGSGTEG</sequence>
<evidence type="ECO:0000313" key="3">
    <source>
        <dbReference type="EMBL" id="BCK82066.1"/>
    </source>
</evidence>
<evidence type="ECO:0000256" key="2">
    <source>
        <dbReference type="SAM" id="Phobius"/>
    </source>
</evidence>
<gene>
    <name evidence="3" type="ORF">MM50RIKEN_18290</name>
</gene>
<dbReference type="Proteomes" id="UP000681035">
    <property type="component" value="Chromosome"/>
</dbReference>
<feature type="transmembrane region" description="Helical" evidence="2">
    <location>
        <begin position="32"/>
        <end position="52"/>
    </location>
</feature>
<feature type="compositionally biased region" description="Low complexity" evidence="1">
    <location>
        <begin position="66"/>
        <end position="79"/>
    </location>
</feature>
<dbReference type="EMBL" id="AP023418">
    <property type="protein sequence ID" value="BCK82066.1"/>
    <property type="molecule type" value="Genomic_DNA"/>
</dbReference>
<reference evidence="3" key="1">
    <citation type="submission" date="2020-09" db="EMBL/GenBank/DDBJ databases">
        <title>New species isolated from human feces.</title>
        <authorList>
            <person name="Kitahara M."/>
            <person name="Shigeno Y."/>
            <person name="Shime M."/>
            <person name="Matsumoto Y."/>
            <person name="Nakamura S."/>
            <person name="Motooka D."/>
            <person name="Fukuoka S."/>
            <person name="Nishikawa H."/>
            <person name="Benno Y."/>
        </authorList>
    </citation>
    <scope>NUCLEOTIDE SEQUENCE</scope>
    <source>
        <strain evidence="3">MM50</strain>
    </source>
</reference>
<dbReference type="AlphaFoldDB" id="A0A810Q8R5"/>
<keyword evidence="2" id="KW-0812">Transmembrane</keyword>
<name>A0A810Q8R5_9FIRM</name>
<keyword evidence="2" id="KW-0472">Membrane</keyword>
<evidence type="ECO:0000313" key="4">
    <source>
        <dbReference type="Proteomes" id="UP000681035"/>
    </source>
</evidence>
<keyword evidence="4" id="KW-1185">Reference proteome</keyword>
<feature type="region of interest" description="Disordered" evidence="1">
    <location>
        <begin position="62"/>
        <end position="86"/>
    </location>
</feature>
<keyword evidence="2" id="KW-1133">Transmembrane helix</keyword>
<organism evidence="3 4">
    <name type="scientific">Vescimonas coprocola</name>
    <dbReference type="NCBI Taxonomy" id="2714355"/>
    <lineage>
        <taxon>Bacteria</taxon>
        <taxon>Bacillati</taxon>
        <taxon>Bacillota</taxon>
        <taxon>Clostridia</taxon>
        <taxon>Eubacteriales</taxon>
        <taxon>Oscillospiraceae</taxon>
        <taxon>Vescimonas</taxon>
    </lineage>
</organism>
<protein>
    <submittedName>
        <fullName evidence="3">Uncharacterized protein</fullName>
    </submittedName>
</protein>
<dbReference type="KEGG" id="vcop:MM50RIKEN_18290"/>